<evidence type="ECO:0000313" key="5">
    <source>
        <dbReference type="Proteomes" id="UP000001822"/>
    </source>
</evidence>
<evidence type="ECO:0000313" key="4">
    <source>
        <dbReference type="EMBL" id="ABG60118.1"/>
    </source>
</evidence>
<dbReference type="InterPro" id="IPR028082">
    <property type="entry name" value="Peripla_BP_I"/>
</dbReference>
<proteinExistence type="inferred from homology"/>
<accession>A0A6N4SUW2</accession>
<feature type="domain" description="Leucine-binding protein" evidence="3">
    <location>
        <begin position="4"/>
        <end position="342"/>
    </location>
</feature>
<keyword evidence="5" id="KW-1185">Reference proteome</keyword>
<organism evidence="4 5">
    <name type="scientific">Cytophaga hutchinsonii (strain ATCC 33406 / DSM 1761 / CIP 103989 / NBRC 15051 / NCIMB 9469 / D465)</name>
    <dbReference type="NCBI Taxonomy" id="269798"/>
    <lineage>
        <taxon>Bacteria</taxon>
        <taxon>Pseudomonadati</taxon>
        <taxon>Bacteroidota</taxon>
        <taxon>Cytophagia</taxon>
        <taxon>Cytophagales</taxon>
        <taxon>Cytophagaceae</taxon>
        <taxon>Cytophaga</taxon>
    </lineage>
</organism>
<dbReference type="Proteomes" id="UP000001822">
    <property type="component" value="Chromosome"/>
</dbReference>
<sequence length="386" mass="43681">MEEYKIGVLLPRSSLYPMLSMDLISGLKNGFRSFGVTNVKFCYENIDFGGVEATVYSKVEKLLLEENVSMIIAFMDHTEAFKLEPLFRNINRLLIVLDPGGHIPLNWQTSPFCYTLSLQAALGSRLTGQLATTEGSMRPVFATSFYEGGYLQCFSYLKGLQNGGGAVQAHLVVPFQREDFKIDPLHQAFEMYKPDSILAQFSAESGAFFLNEYISSGLYKELKLYSSPFMLEETWLSTIPYPFDGIRGYVTWFKDLSCDSNTFFLNQIEEETGTAGNIFSMFGWEAAQFIIQCKQILNTYGNKILPAQSELENISFESPRGAVKMHAATHHLIAPMYITEIISTINKRCKLKLIEEDTAVAEKFEHYIADKPEGVFSKWTNTYLCI</sequence>
<protein>
    <submittedName>
        <fullName evidence="4">Amino acid/amide ABC transporter substrate-binding protein, HAAT family</fullName>
    </submittedName>
</protein>
<evidence type="ECO:0000256" key="2">
    <source>
        <dbReference type="ARBA" id="ARBA00022729"/>
    </source>
</evidence>
<name>A0A6N4SUW2_CYTH3</name>
<dbReference type="Pfam" id="PF13458">
    <property type="entry name" value="Peripla_BP_6"/>
    <property type="match status" value="1"/>
</dbReference>
<evidence type="ECO:0000256" key="1">
    <source>
        <dbReference type="ARBA" id="ARBA00010062"/>
    </source>
</evidence>
<evidence type="ECO:0000259" key="3">
    <source>
        <dbReference type="Pfam" id="PF13458"/>
    </source>
</evidence>
<comment type="similarity">
    <text evidence="1">Belongs to the leucine-binding protein family.</text>
</comment>
<dbReference type="Gene3D" id="3.40.50.2300">
    <property type="match status" value="2"/>
</dbReference>
<reference evidence="4 5" key="1">
    <citation type="journal article" date="2007" name="Appl. Environ. Microbiol.">
        <title>Genome sequence of the cellulolytic gliding bacterium Cytophaga hutchinsonii.</title>
        <authorList>
            <person name="Xie G."/>
            <person name="Bruce D.C."/>
            <person name="Challacombe J.F."/>
            <person name="Chertkov O."/>
            <person name="Detter J.C."/>
            <person name="Gilna P."/>
            <person name="Han C.S."/>
            <person name="Lucas S."/>
            <person name="Misra M."/>
            <person name="Myers G.L."/>
            <person name="Richardson P."/>
            <person name="Tapia R."/>
            <person name="Thayer N."/>
            <person name="Thompson L.S."/>
            <person name="Brettin T.S."/>
            <person name="Henrissat B."/>
            <person name="Wilson D.B."/>
            <person name="McBride M.J."/>
        </authorList>
    </citation>
    <scope>NUCLEOTIDE SEQUENCE [LARGE SCALE GENOMIC DNA]</scope>
    <source>
        <strain evidence="5">ATCC 33406 / DSM 1761 / CIP 103989 / NBRC 15051 / NCIMB 9469 / D465</strain>
    </source>
</reference>
<dbReference type="OrthoDB" id="947273at2"/>
<dbReference type="InterPro" id="IPR028081">
    <property type="entry name" value="Leu-bd"/>
</dbReference>
<dbReference type="RefSeq" id="WP_011586228.1">
    <property type="nucleotide sequence ID" value="NC_008255.1"/>
</dbReference>
<gene>
    <name evidence="4" type="ordered locus">CHU_2871</name>
</gene>
<dbReference type="SUPFAM" id="SSF53822">
    <property type="entry name" value="Periplasmic binding protein-like I"/>
    <property type="match status" value="1"/>
</dbReference>
<dbReference type="KEGG" id="chu:CHU_2871"/>
<dbReference type="EMBL" id="CP000383">
    <property type="protein sequence ID" value="ABG60118.1"/>
    <property type="molecule type" value="Genomic_DNA"/>
</dbReference>
<dbReference type="AlphaFoldDB" id="A0A6N4SUW2"/>
<keyword evidence="2" id="KW-0732">Signal</keyword>